<name>A0ABV9FLU4_9NOCA</name>
<protein>
    <submittedName>
        <fullName evidence="2">RNB domain-containing ribonuclease</fullName>
    </submittedName>
</protein>
<dbReference type="RefSeq" id="WP_378413226.1">
    <property type="nucleotide sequence ID" value="NZ_JBHSFO010000001.1"/>
</dbReference>
<evidence type="ECO:0000313" key="2">
    <source>
        <dbReference type="EMBL" id="MFC4602233.1"/>
    </source>
</evidence>
<sequence length="473" mass="50171">MTRISARGIDFGDIRTDFALSGDFPAAALGEAEAAVDSRAGERTDHTDLELVTIDPPTSMDLDQALHLERTDSGFVLHYAIADVAAVVVPGGSLDGETRLRGQTYYLPDGSLPLHPRVLSEGAASLLPDQVRPAALWRIELDERAEPVSFGVTRALVRSVARFDYAGVQADSETGSLHPSIASLPEFGRLRLASARDRGAIELKLPEQEVVADGDGWRLELQPRTDADDWNAEVSLLTGMCAARLMIDGGVGLLRTLPKPAPDAVGALRRSARALGIEWPQGVSVGELLAGLDPNAPDTLVMMSDATGLLRGAGYAAFDGVLPELLEHSGIGAPYAHVTAPLRRLSDRFSTEICLALSAGTAVPQWVRDALPALPDVMKGSDSRASKVDRACVDLTEATLLHGREGELFDAVVLRGAEGKRDAEIYVPGPAVIAKCAGNPPEGVPLSVRLVRADIVTRAVKFELDVRVSAPAS</sequence>
<dbReference type="InterPro" id="IPR001900">
    <property type="entry name" value="RNase_II/R"/>
</dbReference>
<dbReference type="InterPro" id="IPR012340">
    <property type="entry name" value="NA-bd_OB-fold"/>
</dbReference>
<dbReference type="Pfam" id="PF18614">
    <property type="entry name" value="RNase_II_C_S1"/>
    <property type="match status" value="1"/>
</dbReference>
<dbReference type="PANTHER" id="PTHR23355">
    <property type="entry name" value="RIBONUCLEASE"/>
    <property type="match status" value="1"/>
</dbReference>
<evidence type="ECO:0000313" key="3">
    <source>
        <dbReference type="Proteomes" id="UP001595914"/>
    </source>
</evidence>
<accession>A0ABV9FLU4</accession>
<feature type="domain" description="RNB" evidence="1">
    <location>
        <begin position="43"/>
        <end position="360"/>
    </location>
</feature>
<dbReference type="EMBL" id="JBHSFO010000001">
    <property type="protein sequence ID" value="MFC4602233.1"/>
    <property type="molecule type" value="Genomic_DNA"/>
</dbReference>
<reference evidence="3" key="1">
    <citation type="journal article" date="2019" name="Int. J. Syst. Evol. Microbiol.">
        <title>The Global Catalogue of Microorganisms (GCM) 10K type strain sequencing project: providing services to taxonomists for standard genome sequencing and annotation.</title>
        <authorList>
            <consortium name="The Broad Institute Genomics Platform"/>
            <consortium name="The Broad Institute Genome Sequencing Center for Infectious Disease"/>
            <person name="Wu L."/>
            <person name="Ma J."/>
        </authorList>
    </citation>
    <scope>NUCLEOTIDE SEQUENCE [LARGE SCALE GENOMIC DNA]</scope>
    <source>
        <strain evidence="3">CCUG 54520</strain>
    </source>
</reference>
<dbReference type="Proteomes" id="UP001595914">
    <property type="component" value="Unassembled WGS sequence"/>
</dbReference>
<gene>
    <name evidence="2" type="ORF">ACFO6S_00830</name>
</gene>
<proteinExistence type="predicted"/>
<organism evidence="2 3">
    <name type="scientific">Rhodococcus kronopolitis</name>
    <dbReference type="NCBI Taxonomy" id="1460226"/>
    <lineage>
        <taxon>Bacteria</taxon>
        <taxon>Bacillati</taxon>
        <taxon>Actinomycetota</taxon>
        <taxon>Actinomycetes</taxon>
        <taxon>Mycobacteriales</taxon>
        <taxon>Nocardiaceae</taxon>
        <taxon>Rhodococcus</taxon>
    </lineage>
</organism>
<keyword evidence="3" id="KW-1185">Reference proteome</keyword>
<comment type="caution">
    <text evidence="2">The sequence shown here is derived from an EMBL/GenBank/DDBJ whole genome shotgun (WGS) entry which is preliminary data.</text>
</comment>
<dbReference type="SUPFAM" id="SSF50249">
    <property type="entry name" value="Nucleic acid-binding proteins"/>
    <property type="match status" value="1"/>
</dbReference>
<dbReference type="InterPro" id="IPR050180">
    <property type="entry name" value="RNR_Ribonuclease"/>
</dbReference>
<dbReference type="Pfam" id="PF00773">
    <property type="entry name" value="RNB"/>
    <property type="match status" value="1"/>
</dbReference>
<evidence type="ECO:0000259" key="1">
    <source>
        <dbReference type="SMART" id="SM00955"/>
    </source>
</evidence>
<dbReference type="SMART" id="SM00955">
    <property type="entry name" value="RNB"/>
    <property type="match status" value="1"/>
</dbReference>
<dbReference type="InterPro" id="IPR040596">
    <property type="entry name" value="RNase_II_C_S1"/>
</dbReference>
<dbReference type="PANTHER" id="PTHR23355:SF9">
    <property type="entry name" value="DIS3-LIKE EXONUCLEASE 2"/>
    <property type="match status" value="1"/>
</dbReference>